<protein>
    <recommendedName>
        <fullName evidence="3">Cytochrome c domain-containing protein</fullName>
    </recommendedName>
</protein>
<name>A0A5C6FHB3_9BACT</name>
<evidence type="ECO:0000313" key="1">
    <source>
        <dbReference type="EMBL" id="TWU58981.1"/>
    </source>
</evidence>
<dbReference type="GO" id="GO:0020037">
    <property type="term" value="F:heme binding"/>
    <property type="evidence" value="ECO:0007669"/>
    <property type="project" value="InterPro"/>
</dbReference>
<organism evidence="1 2">
    <name type="scientific">Rubripirellula tenax</name>
    <dbReference type="NCBI Taxonomy" id="2528015"/>
    <lineage>
        <taxon>Bacteria</taxon>
        <taxon>Pseudomonadati</taxon>
        <taxon>Planctomycetota</taxon>
        <taxon>Planctomycetia</taxon>
        <taxon>Pirellulales</taxon>
        <taxon>Pirellulaceae</taxon>
        <taxon>Rubripirellula</taxon>
    </lineage>
</organism>
<dbReference type="SUPFAM" id="SSF46626">
    <property type="entry name" value="Cytochrome c"/>
    <property type="match status" value="1"/>
</dbReference>
<gene>
    <name evidence="1" type="ORF">Poly51_17620</name>
</gene>
<dbReference type="EMBL" id="SJPW01000002">
    <property type="protein sequence ID" value="TWU58981.1"/>
    <property type="molecule type" value="Genomic_DNA"/>
</dbReference>
<dbReference type="InterPro" id="IPR036909">
    <property type="entry name" value="Cyt_c-like_dom_sf"/>
</dbReference>
<reference evidence="1 2" key="1">
    <citation type="submission" date="2019-02" db="EMBL/GenBank/DDBJ databases">
        <title>Deep-cultivation of Planctomycetes and their phenomic and genomic characterization uncovers novel biology.</title>
        <authorList>
            <person name="Wiegand S."/>
            <person name="Jogler M."/>
            <person name="Boedeker C."/>
            <person name="Pinto D."/>
            <person name="Vollmers J."/>
            <person name="Rivas-Marin E."/>
            <person name="Kohn T."/>
            <person name="Peeters S.H."/>
            <person name="Heuer A."/>
            <person name="Rast P."/>
            <person name="Oberbeckmann S."/>
            <person name="Bunk B."/>
            <person name="Jeske O."/>
            <person name="Meyerdierks A."/>
            <person name="Storesund J.E."/>
            <person name="Kallscheuer N."/>
            <person name="Luecker S."/>
            <person name="Lage O.M."/>
            <person name="Pohl T."/>
            <person name="Merkel B.J."/>
            <person name="Hornburger P."/>
            <person name="Mueller R.-W."/>
            <person name="Bruemmer F."/>
            <person name="Labrenz M."/>
            <person name="Spormann A.M."/>
            <person name="Op Den Camp H."/>
            <person name="Overmann J."/>
            <person name="Amann R."/>
            <person name="Jetten M.S.M."/>
            <person name="Mascher T."/>
            <person name="Medema M.H."/>
            <person name="Devos D.P."/>
            <person name="Kaster A.-K."/>
            <person name="Ovreas L."/>
            <person name="Rohde M."/>
            <person name="Galperin M.Y."/>
            <person name="Jogler C."/>
        </authorList>
    </citation>
    <scope>NUCLEOTIDE SEQUENCE [LARGE SCALE GENOMIC DNA]</scope>
    <source>
        <strain evidence="1 2">Poly51</strain>
    </source>
</reference>
<dbReference type="OrthoDB" id="5694039at2"/>
<comment type="caution">
    <text evidence="1">The sequence shown here is derived from an EMBL/GenBank/DDBJ whole genome shotgun (WGS) entry which is preliminary data.</text>
</comment>
<evidence type="ECO:0000313" key="2">
    <source>
        <dbReference type="Proteomes" id="UP000318288"/>
    </source>
</evidence>
<dbReference type="AlphaFoldDB" id="A0A5C6FHB3"/>
<sequence>MNRAFVALLPTVLACVTVGADVKSQLTVDQMTIDEVQSYVIQNDVRSVEDLMAVLPPVMRKTFTLVEHSRSRQRPSSALFPRIIMFLPDGRFFMTIATNHKSRAYNDVEMLEFQDDKTWRLDLVRFPDGLSQLSERANVDYRQKLPSNESCTGCHGPNSRPIWGDYPVWPGVFADNAGQRLTERQARRLTEALNPRGGNQRLKLLDWRTPDGVPKRSWQENEHFDIPAYRDVPSPDLPNDAISARHVESIWSTMSRNPNKTKLVLAYLFLDQPDFLESVSPIYRVRVTQAKEKLRAFVDQEFANGSYEHLGNHHSDKALLLFGLDTYDDLYVALGKNDLNSDFEPHEWDIDRNFGAGGDDISAFIVLRMINDLIDDHPKLEQHFVNNQYAYPAYRTLNEYRESVTKWLWDTTVAERVAHLEQRRHLAGEVRYGHLMTDELQSDIVADLLQIVEAEFP</sequence>
<proteinExistence type="predicted"/>
<dbReference type="Proteomes" id="UP000318288">
    <property type="component" value="Unassembled WGS sequence"/>
</dbReference>
<dbReference type="PROSITE" id="PS51257">
    <property type="entry name" value="PROKAR_LIPOPROTEIN"/>
    <property type="match status" value="1"/>
</dbReference>
<dbReference type="GO" id="GO:0009055">
    <property type="term" value="F:electron transfer activity"/>
    <property type="evidence" value="ECO:0007669"/>
    <property type="project" value="InterPro"/>
</dbReference>
<keyword evidence="2" id="KW-1185">Reference proteome</keyword>
<evidence type="ECO:0008006" key="3">
    <source>
        <dbReference type="Google" id="ProtNLM"/>
    </source>
</evidence>
<dbReference type="RefSeq" id="WP_146456257.1">
    <property type="nucleotide sequence ID" value="NZ_SJPW01000002.1"/>
</dbReference>
<accession>A0A5C6FHB3</accession>